<dbReference type="AlphaFoldDB" id="A0A964UXI2"/>
<evidence type="ECO:0008006" key="3">
    <source>
        <dbReference type="Google" id="ProtNLM"/>
    </source>
</evidence>
<comment type="caution">
    <text evidence="1">The sequence shown here is derived from an EMBL/GenBank/DDBJ whole genome shotgun (WGS) entry which is preliminary data.</text>
</comment>
<dbReference type="InterPro" id="IPR036249">
    <property type="entry name" value="Thioredoxin-like_sf"/>
</dbReference>
<evidence type="ECO:0000313" key="2">
    <source>
        <dbReference type="Proteomes" id="UP000713222"/>
    </source>
</evidence>
<proteinExistence type="predicted"/>
<dbReference type="EMBL" id="RGET01000004">
    <property type="protein sequence ID" value="NBN87608.1"/>
    <property type="molecule type" value="Genomic_DNA"/>
</dbReference>
<sequence length="135" mass="15070">MIAALAAMALLIADEWRFRVSVAQPQPAPFEEQADDYYAVLFTASWCGPCQRYKQTTLPAVQQLLPVTQTDMDRSPEYWRARVVQSGGKPVTVPAVTSIPTVWLVRKSDRMPVARWRGGATPAQIAAELKRLRGQ</sequence>
<accession>A0A964UXI2</accession>
<dbReference type="Proteomes" id="UP000713222">
    <property type="component" value="Unassembled WGS sequence"/>
</dbReference>
<reference evidence="1" key="1">
    <citation type="submission" date="2018-10" db="EMBL/GenBank/DDBJ databases">
        <title>Iterative Subtractive Binning of Freshwater Chronoseries Metagenomes Recovers Nearly Complete Genomes from over Four Hundred Novel Species.</title>
        <authorList>
            <person name="Rodriguez-R L.M."/>
            <person name="Tsementzi D."/>
            <person name="Luo C."/>
            <person name="Konstantinidis K.T."/>
        </authorList>
    </citation>
    <scope>NUCLEOTIDE SEQUENCE</scope>
    <source>
        <strain evidence="1">WB7_6_001</strain>
    </source>
</reference>
<dbReference type="SUPFAM" id="SSF52833">
    <property type="entry name" value="Thioredoxin-like"/>
    <property type="match status" value="1"/>
</dbReference>
<organism evidence="1 2">
    <name type="scientific">Candidatus Fonsibacter lacus</name>
    <dbReference type="NCBI Taxonomy" id="2576439"/>
    <lineage>
        <taxon>Bacteria</taxon>
        <taxon>Pseudomonadati</taxon>
        <taxon>Pseudomonadota</taxon>
        <taxon>Alphaproteobacteria</taxon>
        <taxon>Candidatus Pelagibacterales</taxon>
        <taxon>Candidatus Pelagibacterales incertae sedis</taxon>
        <taxon>Candidatus Fonsibacter</taxon>
    </lineage>
</organism>
<dbReference type="Gene3D" id="3.40.30.10">
    <property type="entry name" value="Glutaredoxin"/>
    <property type="match status" value="1"/>
</dbReference>
<gene>
    <name evidence="1" type="ORF">EBV32_00720</name>
</gene>
<name>A0A964UXI2_9PROT</name>
<evidence type="ECO:0000313" key="1">
    <source>
        <dbReference type="EMBL" id="NBN87608.1"/>
    </source>
</evidence>
<protein>
    <recommendedName>
        <fullName evidence="3">Thioredoxin</fullName>
    </recommendedName>
</protein>